<keyword evidence="5" id="KW-0170">Cobalt</keyword>
<dbReference type="GO" id="GO:0008705">
    <property type="term" value="F:methionine synthase activity"/>
    <property type="evidence" value="ECO:0007669"/>
    <property type="project" value="UniProtKB-EC"/>
</dbReference>
<keyword evidence="3" id="KW-0479">Metal-binding</keyword>
<evidence type="ECO:0000256" key="3">
    <source>
        <dbReference type="ARBA" id="ARBA00022723"/>
    </source>
</evidence>
<evidence type="ECO:0000256" key="1">
    <source>
        <dbReference type="ARBA" id="ARBA00010398"/>
    </source>
</evidence>
<dbReference type="GO" id="GO:0046653">
    <property type="term" value="P:tetrahydrofolate metabolic process"/>
    <property type="evidence" value="ECO:0007669"/>
    <property type="project" value="TreeGrafter"/>
</dbReference>
<keyword evidence="7" id="KW-0808">Transferase</keyword>
<dbReference type="EMBL" id="UGSO01000001">
    <property type="protein sequence ID" value="SUB18971.1"/>
    <property type="molecule type" value="Genomic_DNA"/>
</dbReference>
<protein>
    <submittedName>
        <fullName evidence="7">Methionine synthase</fullName>
        <ecNumber evidence="7">2.1.1.13</ecNumber>
    </submittedName>
</protein>
<dbReference type="GO" id="GO:0032259">
    <property type="term" value="P:methylation"/>
    <property type="evidence" value="ECO:0007669"/>
    <property type="project" value="UniProtKB-KW"/>
</dbReference>
<dbReference type="InterPro" id="IPR036594">
    <property type="entry name" value="Meth_synthase_dom"/>
</dbReference>
<dbReference type="SUPFAM" id="SSF47644">
    <property type="entry name" value="Methionine synthase domain"/>
    <property type="match status" value="1"/>
</dbReference>
<dbReference type="InterPro" id="IPR003759">
    <property type="entry name" value="Cbl-bd_cap"/>
</dbReference>
<name>A0A379AMD0_ENTAG</name>
<keyword evidence="2" id="KW-0949">S-adenosyl-L-methionine</keyword>
<sequence>MGAQEKQLAEWRSWDVVKRLEYSLVKGITEFIEQDTEEARQQVPRPIEVIEGPLMSGMNVVGDLFGEGKMFLPQVVKSARVMKQAVAYLEPFIEASKEAGRSNGKIVLATVKGDVARHREKYCRRGAAV</sequence>
<evidence type="ECO:0000256" key="5">
    <source>
        <dbReference type="ARBA" id="ARBA00023285"/>
    </source>
</evidence>
<dbReference type="SMART" id="SM01018">
    <property type="entry name" value="B12-binding_2"/>
    <property type="match status" value="1"/>
</dbReference>
<evidence type="ECO:0000256" key="4">
    <source>
        <dbReference type="ARBA" id="ARBA00022737"/>
    </source>
</evidence>
<proteinExistence type="inferred from homology"/>
<dbReference type="FunFam" id="1.10.1240.10:FF:000001">
    <property type="entry name" value="Methionine synthase"/>
    <property type="match status" value="1"/>
</dbReference>
<reference evidence="7 8" key="1">
    <citation type="submission" date="2018-06" db="EMBL/GenBank/DDBJ databases">
        <authorList>
            <consortium name="Pathogen Informatics"/>
            <person name="Doyle S."/>
        </authorList>
    </citation>
    <scope>NUCLEOTIDE SEQUENCE [LARGE SCALE GENOMIC DNA]</scope>
    <source>
        <strain evidence="7 8">NCTC9381</strain>
    </source>
</reference>
<evidence type="ECO:0000256" key="2">
    <source>
        <dbReference type="ARBA" id="ARBA00022691"/>
    </source>
</evidence>
<dbReference type="Proteomes" id="UP000254640">
    <property type="component" value="Unassembled WGS sequence"/>
</dbReference>
<dbReference type="PROSITE" id="PS51337">
    <property type="entry name" value="B12_BINDING_NTER"/>
    <property type="match status" value="1"/>
</dbReference>
<dbReference type="AlphaFoldDB" id="A0A379AMD0"/>
<accession>A0A379AMD0</accession>
<dbReference type="Pfam" id="PF02607">
    <property type="entry name" value="B12-binding_2"/>
    <property type="match status" value="1"/>
</dbReference>
<dbReference type="GO" id="GO:0050667">
    <property type="term" value="P:homocysteine metabolic process"/>
    <property type="evidence" value="ECO:0007669"/>
    <property type="project" value="TreeGrafter"/>
</dbReference>
<keyword evidence="4" id="KW-0677">Repeat</keyword>
<evidence type="ECO:0000313" key="8">
    <source>
        <dbReference type="Proteomes" id="UP000254640"/>
    </source>
</evidence>
<comment type="similarity">
    <text evidence="1">Belongs to the vitamin-B12 dependent methionine synthase family.</text>
</comment>
<dbReference type="Gene3D" id="1.10.1240.10">
    <property type="entry name" value="Methionine synthase domain"/>
    <property type="match status" value="1"/>
</dbReference>
<keyword evidence="8" id="KW-1185">Reference proteome</keyword>
<dbReference type="PANTHER" id="PTHR45833:SF1">
    <property type="entry name" value="METHIONINE SYNTHASE"/>
    <property type="match status" value="1"/>
</dbReference>
<keyword evidence="7" id="KW-0489">Methyltransferase</keyword>
<gene>
    <name evidence="7" type="primary">metH_3</name>
    <name evidence="7" type="ORF">NCTC9381_04946</name>
</gene>
<dbReference type="GO" id="GO:0046872">
    <property type="term" value="F:metal ion binding"/>
    <property type="evidence" value="ECO:0007669"/>
    <property type="project" value="UniProtKB-KW"/>
</dbReference>
<dbReference type="GO" id="GO:0005829">
    <property type="term" value="C:cytosol"/>
    <property type="evidence" value="ECO:0007669"/>
    <property type="project" value="TreeGrafter"/>
</dbReference>
<feature type="domain" description="B12-binding N-terminal" evidence="6">
    <location>
        <begin position="7"/>
        <end position="101"/>
    </location>
</feature>
<dbReference type="InterPro" id="IPR050554">
    <property type="entry name" value="Met_Synthase/Corrinoid"/>
</dbReference>
<dbReference type="PANTHER" id="PTHR45833">
    <property type="entry name" value="METHIONINE SYNTHASE"/>
    <property type="match status" value="1"/>
</dbReference>
<dbReference type="EC" id="2.1.1.13" evidence="7"/>
<evidence type="ECO:0000313" key="7">
    <source>
        <dbReference type="EMBL" id="SUB18971.1"/>
    </source>
</evidence>
<evidence type="ECO:0000259" key="6">
    <source>
        <dbReference type="PROSITE" id="PS51337"/>
    </source>
</evidence>
<organism evidence="7 8">
    <name type="scientific">Enterobacter agglomerans</name>
    <name type="common">Erwinia herbicola</name>
    <name type="synonym">Pantoea agglomerans</name>
    <dbReference type="NCBI Taxonomy" id="549"/>
    <lineage>
        <taxon>Bacteria</taxon>
        <taxon>Pseudomonadati</taxon>
        <taxon>Pseudomonadota</taxon>
        <taxon>Gammaproteobacteria</taxon>
        <taxon>Enterobacterales</taxon>
        <taxon>Erwiniaceae</taxon>
        <taxon>Pantoea</taxon>
        <taxon>Pantoea agglomerans group</taxon>
    </lineage>
</organism>